<name>A0A0D3GAI6_9ORYZ</name>
<keyword evidence="2" id="KW-1185">Reference proteome</keyword>
<evidence type="ECO:0000313" key="1">
    <source>
        <dbReference type="EnsemblPlants" id="OBART05G24990.1"/>
    </source>
</evidence>
<reference evidence="1" key="1">
    <citation type="journal article" date="2009" name="Rice">
        <title>De Novo Next Generation Sequencing of Plant Genomes.</title>
        <authorList>
            <person name="Rounsley S."/>
            <person name="Marri P.R."/>
            <person name="Yu Y."/>
            <person name="He R."/>
            <person name="Sisneros N."/>
            <person name="Goicoechea J.L."/>
            <person name="Lee S.J."/>
            <person name="Angelova A."/>
            <person name="Kudrna D."/>
            <person name="Luo M."/>
            <person name="Affourtit J."/>
            <person name="Desany B."/>
            <person name="Knight J."/>
            <person name="Niazi F."/>
            <person name="Egholm M."/>
            <person name="Wing R.A."/>
        </authorList>
    </citation>
    <scope>NUCLEOTIDE SEQUENCE [LARGE SCALE GENOMIC DNA]</scope>
    <source>
        <strain evidence="1">cv. IRGC 105608</strain>
    </source>
</reference>
<dbReference type="Proteomes" id="UP000026960">
    <property type="component" value="Chromosome 5"/>
</dbReference>
<organism evidence="1">
    <name type="scientific">Oryza barthii</name>
    <dbReference type="NCBI Taxonomy" id="65489"/>
    <lineage>
        <taxon>Eukaryota</taxon>
        <taxon>Viridiplantae</taxon>
        <taxon>Streptophyta</taxon>
        <taxon>Embryophyta</taxon>
        <taxon>Tracheophyta</taxon>
        <taxon>Spermatophyta</taxon>
        <taxon>Magnoliopsida</taxon>
        <taxon>Liliopsida</taxon>
        <taxon>Poales</taxon>
        <taxon>Poaceae</taxon>
        <taxon>BOP clade</taxon>
        <taxon>Oryzoideae</taxon>
        <taxon>Oryzeae</taxon>
        <taxon>Oryzinae</taxon>
        <taxon>Oryza</taxon>
    </lineage>
</organism>
<reference evidence="1" key="2">
    <citation type="submission" date="2015-03" db="UniProtKB">
        <authorList>
            <consortium name="EnsemblPlants"/>
        </authorList>
    </citation>
    <scope>IDENTIFICATION</scope>
</reference>
<accession>A0A0D3GAI6</accession>
<protein>
    <submittedName>
        <fullName evidence="1">Uncharacterized protein</fullName>
    </submittedName>
</protein>
<dbReference type="PaxDb" id="65489-OBART05G24990.1"/>
<dbReference type="HOGENOM" id="CLU_2816463_0_0_1"/>
<dbReference type="AlphaFoldDB" id="A0A0D3GAI6"/>
<sequence length="67" mass="7570">MLAIMSLLLPWEEEETTEAAPEEVGDVERSGRLVSDSSAPILYHYHRTISASHQQACRNVCCFTIEF</sequence>
<dbReference type="Gramene" id="OBART05G24990.1">
    <property type="protein sequence ID" value="OBART05G24990.1"/>
    <property type="gene ID" value="OBART05G24990"/>
</dbReference>
<evidence type="ECO:0000313" key="2">
    <source>
        <dbReference type="Proteomes" id="UP000026960"/>
    </source>
</evidence>
<dbReference type="EnsemblPlants" id="OBART05G24990.1">
    <property type="protein sequence ID" value="OBART05G24990.1"/>
    <property type="gene ID" value="OBART05G24990"/>
</dbReference>
<proteinExistence type="predicted"/>